<dbReference type="GO" id="GO:0016740">
    <property type="term" value="F:transferase activity"/>
    <property type="evidence" value="ECO:0007669"/>
    <property type="project" value="UniProtKB-KW"/>
</dbReference>
<keyword evidence="1" id="KW-0808">Transferase</keyword>
<dbReference type="Pfam" id="PF14269">
    <property type="entry name" value="Arylsulfotran_2"/>
    <property type="match status" value="1"/>
</dbReference>
<dbReference type="InterPro" id="IPR011044">
    <property type="entry name" value="Quino_amine_DH_bsu"/>
</dbReference>
<gene>
    <name evidence="1" type="ORF">CCUG63697_01207</name>
</gene>
<evidence type="ECO:0000313" key="2">
    <source>
        <dbReference type="Proteomes" id="UP000295165"/>
    </source>
</evidence>
<name>A0A4V3HVM3_9MYCO</name>
<keyword evidence="2" id="KW-1185">Reference proteome</keyword>
<protein>
    <submittedName>
        <fullName evidence="1">Arylsulfotransferase (ASST)</fullName>
    </submittedName>
</protein>
<dbReference type="InterPro" id="IPR039535">
    <property type="entry name" value="ASST-like"/>
</dbReference>
<dbReference type="PANTHER" id="PTHR35340:SF5">
    <property type="entry name" value="ASST-DOMAIN-CONTAINING PROTEIN"/>
    <property type="match status" value="1"/>
</dbReference>
<organism evidence="1 2">
    <name type="scientific">Mycobacteroides franklinii</name>
    <dbReference type="NCBI Taxonomy" id="948102"/>
    <lineage>
        <taxon>Bacteria</taxon>
        <taxon>Bacillati</taxon>
        <taxon>Actinomycetota</taxon>
        <taxon>Actinomycetes</taxon>
        <taxon>Mycobacteriales</taxon>
        <taxon>Mycobacteriaceae</taxon>
        <taxon>Mycobacteroides</taxon>
    </lineage>
</organism>
<accession>A0A4V3HVM3</accession>
<dbReference type="SUPFAM" id="SSF50969">
    <property type="entry name" value="YVTN repeat-like/Quinoprotein amine dehydrogenase"/>
    <property type="match status" value="1"/>
</dbReference>
<dbReference type="InterPro" id="IPR053143">
    <property type="entry name" value="Arylsulfate_ST"/>
</dbReference>
<evidence type="ECO:0000313" key="1">
    <source>
        <dbReference type="EMBL" id="TDZ52723.1"/>
    </source>
</evidence>
<dbReference type="Proteomes" id="UP000295165">
    <property type="component" value="Unassembled WGS sequence"/>
</dbReference>
<dbReference type="AlphaFoldDB" id="A0A4V3HVM3"/>
<dbReference type="PROSITE" id="PS51257">
    <property type="entry name" value="PROKAR_LIPOPROTEIN"/>
    <property type="match status" value="1"/>
</dbReference>
<sequence length="524" mass="55130" precursor="true">MMRLHHCGLPNYRGMVRGFGVGAVVLVSLATGCSSSRQVSSEAAGALAQDAGSIPQTQLAAPPLTVTADAPGSDPGFVFINGGGAGAANLFGNGIPEIASGPQILDKKGRPVWFLQIPNDQDAGNFQVQTYQGKPVLTWFQGTKLAGADYIADTNYKIIKKITPHGTPSDFHEFRITPDGRALITSVKTIDADLTGIGGPKNGKINNSIVNVVDIASGDTVLEWDSAQHLPVTDSALSYRDLSNIPGQAAVAPLHINSVALDPDGDLLVSVRAANELVAVDAHTGAVKWKLGGKDSTFTLGPGADFAGQHDPQFVDANTITLFNNNVDLGGTRHGPSSIKWIRLDHQARTATLVREWTQPDSLGTFTQGSVQSLPSGNTFTGWGDANRITEFAADGRVVWSASQPENAPQKLEGNVGSGGVGTYRAFLQPWTGHPTQKPELAITSSNARPTLHAVWNGATEVTHWKVLTGPTPDALKPLLTAPWNGLNTPIPIPATTPTAGTYFQIQALDKNGTTVGNSDPTKT</sequence>
<dbReference type="PANTHER" id="PTHR35340">
    <property type="entry name" value="PQQ ENZYME REPEAT PROTEIN-RELATED"/>
    <property type="match status" value="1"/>
</dbReference>
<comment type="caution">
    <text evidence="1">The sequence shown here is derived from an EMBL/GenBank/DDBJ whole genome shotgun (WGS) entry which is preliminary data.</text>
</comment>
<reference evidence="1 2" key="1">
    <citation type="journal article" date="2019" name="Sci. Rep.">
        <title>Extended insight into the Mycobacterium chelonae-abscessus complex through whole genome sequencing of Mycobacterium salmoniphilum outbreak and Mycobacterium salmoniphilum-like strains.</title>
        <authorList>
            <person name="Behra P.R.K."/>
            <person name="Das S."/>
            <person name="Pettersson B.M.F."/>
            <person name="Shirreff L."/>
            <person name="DuCote T."/>
            <person name="Jacobsson K.G."/>
            <person name="Ennis D.G."/>
            <person name="Kirsebom L.A."/>
        </authorList>
    </citation>
    <scope>NUCLEOTIDE SEQUENCE [LARGE SCALE GENOMIC DNA]</scope>
    <source>
        <strain evidence="1 2">CCUG 63697</strain>
    </source>
</reference>
<proteinExistence type="predicted"/>
<dbReference type="EMBL" id="PECC01000026">
    <property type="protein sequence ID" value="TDZ52723.1"/>
    <property type="molecule type" value="Genomic_DNA"/>
</dbReference>